<reference evidence="2" key="1">
    <citation type="submission" date="2022-11" db="UniProtKB">
        <authorList>
            <consortium name="WormBaseParasite"/>
        </authorList>
    </citation>
    <scope>IDENTIFICATION</scope>
</reference>
<organism evidence="1 2">
    <name type="scientific">Panagrolaimus sp. ES5</name>
    <dbReference type="NCBI Taxonomy" id="591445"/>
    <lineage>
        <taxon>Eukaryota</taxon>
        <taxon>Metazoa</taxon>
        <taxon>Ecdysozoa</taxon>
        <taxon>Nematoda</taxon>
        <taxon>Chromadorea</taxon>
        <taxon>Rhabditida</taxon>
        <taxon>Tylenchina</taxon>
        <taxon>Panagrolaimomorpha</taxon>
        <taxon>Panagrolaimoidea</taxon>
        <taxon>Panagrolaimidae</taxon>
        <taxon>Panagrolaimus</taxon>
    </lineage>
</organism>
<sequence>MVSIIKNQIIKHLSIFAKNLKPEQISLEVLGGTGELRNIVLNEAVLTEKLELPPFLKLKKAECNRVKVKVPWTKLSTSPVQIIVDELHVVLQLGHAKAAEPPKKSSGSNSYGFGDKVVEGLSIKINVLDVSFESDSFSGSIWLSPLIVESKSPIWQDVTNLKRSRISDSSCHQVIFFKQVSWNLMKIQAFAHGKDSSDRGQRLNSPLRLITQGGKCRIAIKKDSNDGSLLAGRIQTIFDEIHWVATLAEVRSAIAFYKHILTLAKASSTDASDNPFLVDYSAKSRSKQQTLPNPAIKSTIFKQFDLGQTSHHVYINKVHMTLIDDHNNEMDYPSNWNTKSGAIQVTLEKITIDYYLQNLISDERRFWVRYNAPNEFTNFANGELLRHLTFLSQGLDPNARERLNRLWSTLTSETLVVRIDDIVVECVSEQTTKRDDLQDAYSSKTNSKLPLPQSLPAFHFEFSNYLFPGSTTPECPKSLAHIVVGPANILLDPRTIRWLLYVGDNITRSIDINESQNDAQVVCARIDLVMPKLIIPCPVIEEDCRYPLKYVVNVSTVTISNRALDNETFSVENLFQQLTDENIQFITEVGGDLQDLRNHVLQAKQLAAELATNGASLDLLPTRWYISTSPLWMEAVVSIPNFTGKVLTGPTVISDVMLAGCIEVKSPNIYIAVEPLNSLTIILDHFQFVQLMRIQKSISNFVEQLELDKQFFSKLSSVQSENSPLSLYCFCDEINAHLILPTGIAPSPYDLVYSLPFPKSETDTSLSSGLISLLFAHKYQYTPRKFKYL</sequence>
<dbReference type="Proteomes" id="UP000887579">
    <property type="component" value="Unplaced"/>
</dbReference>
<name>A0AC34GNP3_9BILA</name>
<protein>
    <submittedName>
        <fullName evidence="2">Chorein N-terminal domain-containing protein</fullName>
    </submittedName>
</protein>
<proteinExistence type="predicted"/>
<dbReference type="WBParaSite" id="ES5_v2.g4860.t1">
    <property type="protein sequence ID" value="ES5_v2.g4860.t1"/>
    <property type="gene ID" value="ES5_v2.g4860"/>
</dbReference>
<evidence type="ECO:0000313" key="1">
    <source>
        <dbReference type="Proteomes" id="UP000887579"/>
    </source>
</evidence>
<accession>A0AC34GNP3</accession>
<evidence type="ECO:0000313" key="2">
    <source>
        <dbReference type="WBParaSite" id="ES5_v2.g4860.t1"/>
    </source>
</evidence>